<sequence>MQPEMFEQNRGEVLQLLQDVGLNWETILDSKKKRMDFWFRKGSFGEDSLKRRNKLISTMALAAAAREAFERKRGLDEGQIKYMGIRQTLIEARLMYRGIFEEISDLFRPQALPSSVIFSRPKWSRESDWGIVEGMIVHTIYLLNLVKTRSYREAAERAIALIKTAIWDIKIRNVQPIIEQGTFAWVKEILDQELEERKLIYKDDLAV</sequence>
<gene>
    <name evidence="1" type="ORF">A2153_02875</name>
</gene>
<organism evidence="1 2">
    <name type="scientific">Candidatus Gottesmanbacteria bacterium RBG_16_38_7b</name>
    <dbReference type="NCBI Taxonomy" id="1798372"/>
    <lineage>
        <taxon>Bacteria</taxon>
        <taxon>Candidatus Gottesmaniibacteriota</taxon>
    </lineage>
</organism>
<comment type="caution">
    <text evidence="1">The sequence shown here is derived from an EMBL/GenBank/DDBJ whole genome shotgun (WGS) entry which is preliminary data.</text>
</comment>
<evidence type="ECO:0000313" key="2">
    <source>
        <dbReference type="Proteomes" id="UP000177396"/>
    </source>
</evidence>
<dbReference type="AlphaFoldDB" id="A0A1F5YJE6"/>
<accession>A0A1F5YJE6</accession>
<evidence type="ECO:0000313" key="1">
    <source>
        <dbReference type="EMBL" id="OGG00290.1"/>
    </source>
</evidence>
<dbReference type="EMBL" id="MFJB01000025">
    <property type="protein sequence ID" value="OGG00290.1"/>
    <property type="molecule type" value="Genomic_DNA"/>
</dbReference>
<proteinExistence type="predicted"/>
<protein>
    <submittedName>
        <fullName evidence="1">Uncharacterized protein</fullName>
    </submittedName>
</protein>
<reference evidence="1 2" key="1">
    <citation type="journal article" date="2016" name="Nat. Commun.">
        <title>Thousands of microbial genomes shed light on interconnected biogeochemical processes in an aquifer system.</title>
        <authorList>
            <person name="Anantharaman K."/>
            <person name="Brown C.T."/>
            <person name="Hug L.A."/>
            <person name="Sharon I."/>
            <person name="Castelle C.J."/>
            <person name="Probst A.J."/>
            <person name="Thomas B.C."/>
            <person name="Singh A."/>
            <person name="Wilkins M.J."/>
            <person name="Karaoz U."/>
            <person name="Brodie E.L."/>
            <person name="Williams K.H."/>
            <person name="Hubbard S.S."/>
            <person name="Banfield J.F."/>
        </authorList>
    </citation>
    <scope>NUCLEOTIDE SEQUENCE [LARGE SCALE GENOMIC DNA]</scope>
</reference>
<name>A0A1F5YJE6_9BACT</name>
<dbReference type="Proteomes" id="UP000177396">
    <property type="component" value="Unassembled WGS sequence"/>
</dbReference>